<gene>
    <name evidence="3" type="ORF">CPT03_13625</name>
</gene>
<dbReference type="Gene3D" id="3.90.1340.10">
    <property type="entry name" value="Phage tail collar domain"/>
    <property type="match status" value="1"/>
</dbReference>
<dbReference type="AlphaFoldDB" id="A0A2D1U763"/>
<sequence>MEEPFLGEITMFAGNFAPRGWAFCNGQLLAISQNDALYTLLGTTYGGDGINTFALPNLAGRVPIHVGTTLGKTFILGQSGGVESVTLTTQQLPAHNHSILTSEVSFKTRGDSAGNSASPDNNFIAQAPLKKFFGRDTPPDKMAPLESAGTVGPAGSNLPHDNMQPYCAINFIIALEGIYPSSN</sequence>
<dbReference type="RefSeq" id="WP_099439361.1">
    <property type="nucleotide sequence ID" value="NZ_CP024091.1"/>
</dbReference>
<dbReference type="Pfam" id="PF07484">
    <property type="entry name" value="Collar"/>
    <property type="match status" value="1"/>
</dbReference>
<dbReference type="SUPFAM" id="SSF88874">
    <property type="entry name" value="Receptor-binding domain of short tail fibre protein gp12"/>
    <property type="match status" value="1"/>
</dbReference>
<dbReference type="InterPro" id="IPR037053">
    <property type="entry name" value="Phage_tail_collar_dom_sf"/>
</dbReference>
<evidence type="ECO:0000313" key="3">
    <source>
        <dbReference type="EMBL" id="ATP57437.1"/>
    </source>
</evidence>
<evidence type="ECO:0000259" key="2">
    <source>
        <dbReference type="Pfam" id="PF07484"/>
    </source>
</evidence>
<proteinExistence type="predicted"/>
<dbReference type="InterPro" id="IPR011083">
    <property type="entry name" value="Phage_tail_collar_dom"/>
</dbReference>
<reference evidence="3 4" key="1">
    <citation type="submission" date="2017-10" db="EMBL/GenBank/DDBJ databases">
        <title>Whole genome of Pedobacter ginsengisoli T01R-27 isolated from tomato rhizosphere.</title>
        <authorList>
            <person name="Weon H.-Y."/>
            <person name="Lee S.A."/>
            <person name="Sang M.K."/>
            <person name="Song J."/>
        </authorList>
    </citation>
    <scope>NUCLEOTIDE SEQUENCE [LARGE SCALE GENOMIC DNA]</scope>
    <source>
        <strain evidence="3 4">T01R-27</strain>
    </source>
</reference>
<feature type="domain" description="Phage tail collar" evidence="2">
    <location>
        <begin position="7"/>
        <end position="63"/>
    </location>
</feature>
<feature type="region of interest" description="Disordered" evidence="1">
    <location>
        <begin position="137"/>
        <end position="156"/>
    </location>
</feature>
<dbReference type="Proteomes" id="UP000223749">
    <property type="component" value="Chromosome"/>
</dbReference>
<dbReference type="KEGG" id="pgs:CPT03_13625"/>
<protein>
    <submittedName>
        <fullName evidence="3">Phage tail protein</fullName>
    </submittedName>
</protein>
<evidence type="ECO:0000256" key="1">
    <source>
        <dbReference type="SAM" id="MobiDB-lite"/>
    </source>
</evidence>
<name>A0A2D1U763_9SPHI</name>
<evidence type="ECO:0000313" key="4">
    <source>
        <dbReference type="Proteomes" id="UP000223749"/>
    </source>
</evidence>
<keyword evidence="4" id="KW-1185">Reference proteome</keyword>
<organism evidence="3 4">
    <name type="scientific">Pedobacter ginsengisoli</name>
    <dbReference type="NCBI Taxonomy" id="363852"/>
    <lineage>
        <taxon>Bacteria</taxon>
        <taxon>Pseudomonadati</taxon>
        <taxon>Bacteroidota</taxon>
        <taxon>Sphingobacteriia</taxon>
        <taxon>Sphingobacteriales</taxon>
        <taxon>Sphingobacteriaceae</taxon>
        <taxon>Pedobacter</taxon>
    </lineage>
</organism>
<dbReference type="EMBL" id="CP024091">
    <property type="protein sequence ID" value="ATP57437.1"/>
    <property type="molecule type" value="Genomic_DNA"/>
</dbReference>
<accession>A0A2D1U763</accession>
<dbReference type="OrthoDB" id="9810174at2"/>